<dbReference type="InterPro" id="IPR029063">
    <property type="entry name" value="SAM-dependent_MTases_sf"/>
</dbReference>
<evidence type="ECO:0000256" key="1">
    <source>
        <dbReference type="ARBA" id="ARBA00022603"/>
    </source>
</evidence>
<dbReference type="InterPro" id="IPR025714">
    <property type="entry name" value="Methyltranfer_dom"/>
</dbReference>
<feature type="signal peptide" evidence="4">
    <location>
        <begin position="1"/>
        <end position="20"/>
    </location>
</feature>
<dbReference type="SUPFAM" id="SSF53335">
    <property type="entry name" value="S-adenosyl-L-methionine-dependent methyltransferases"/>
    <property type="match status" value="1"/>
</dbReference>
<keyword evidence="4" id="KW-0732">Signal</keyword>
<dbReference type="PANTHER" id="PTHR13610:SF11">
    <property type="entry name" value="METHYLTRANSFERASE DOMAIN-CONTAINING PROTEIN"/>
    <property type="match status" value="1"/>
</dbReference>
<dbReference type="Gene3D" id="3.40.50.150">
    <property type="entry name" value="Vaccinia Virus protein VP39"/>
    <property type="match status" value="1"/>
</dbReference>
<keyword evidence="3" id="KW-0949">S-adenosyl-L-methionine</keyword>
<dbReference type="InterPro" id="IPR026170">
    <property type="entry name" value="FAM173A/B"/>
</dbReference>
<evidence type="ECO:0000259" key="5">
    <source>
        <dbReference type="Pfam" id="PF13847"/>
    </source>
</evidence>
<dbReference type="GO" id="GO:0032259">
    <property type="term" value="P:methylation"/>
    <property type="evidence" value="ECO:0007669"/>
    <property type="project" value="UniProtKB-KW"/>
</dbReference>
<evidence type="ECO:0000256" key="2">
    <source>
        <dbReference type="ARBA" id="ARBA00022679"/>
    </source>
</evidence>
<proteinExistence type="predicted"/>
<feature type="domain" description="Methyltransferase" evidence="5">
    <location>
        <begin position="45"/>
        <end position="146"/>
    </location>
</feature>
<sequence>MILQILFVLFVIIFSSAAYAGFSAAPWLPTRKKEISTLLNSIQIKNNEIVYDLGCGTGSILFALANKYPNAQLIGYEISILPFLIALSRKVVGGKKYTNVSIRFKNLFKQNLRDADVIIIFLLNSAYKKLINKLQSEVKIDCTIIVEAWPLPNLKATKIEKTENALSLYFYQGSEFKNLV</sequence>
<dbReference type="Pfam" id="PF13847">
    <property type="entry name" value="Methyltransf_31"/>
    <property type="match status" value="1"/>
</dbReference>
<reference evidence="7" key="1">
    <citation type="submission" date="2017-09" db="EMBL/GenBank/DDBJ databases">
        <title>Depth-based differentiation of microbial function through sediment-hosted aquifers and enrichment of novel symbionts in the deep terrestrial subsurface.</title>
        <authorList>
            <person name="Probst A.J."/>
            <person name="Ladd B."/>
            <person name="Jarett J.K."/>
            <person name="Geller-Mcgrath D.E."/>
            <person name="Sieber C.M.K."/>
            <person name="Emerson J.B."/>
            <person name="Anantharaman K."/>
            <person name="Thomas B.C."/>
            <person name="Malmstrom R."/>
            <person name="Stieglmeier M."/>
            <person name="Klingl A."/>
            <person name="Woyke T."/>
            <person name="Ryan C.M."/>
            <person name="Banfield J.F."/>
        </authorList>
    </citation>
    <scope>NUCLEOTIDE SEQUENCE [LARGE SCALE GENOMIC DNA]</scope>
</reference>
<evidence type="ECO:0000256" key="4">
    <source>
        <dbReference type="SAM" id="SignalP"/>
    </source>
</evidence>
<evidence type="ECO:0000256" key="3">
    <source>
        <dbReference type="ARBA" id="ARBA00022691"/>
    </source>
</evidence>
<organism evidence="6 7">
    <name type="scientific">Candidatus Uhrbacteria bacterium CG_4_9_14_3_um_filter_41_35</name>
    <dbReference type="NCBI Taxonomy" id="1975034"/>
    <lineage>
        <taxon>Bacteria</taxon>
        <taxon>Candidatus Uhriibacteriota</taxon>
    </lineage>
</organism>
<feature type="chain" id="PRO_5015006053" description="Methyltransferase domain-containing protein" evidence="4">
    <location>
        <begin position="21"/>
        <end position="180"/>
    </location>
</feature>
<dbReference type="PANTHER" id="PTHR13610">
    <property type="entry name" value="METHYLTRANSFERASE DOMAIN-CONTAINING PROTEIN"/>
    <property type="match status" value="1"/>
</dbReference>
<keyword evidence="2" id="KW-0808">Transferase</keyword>
<dbReference type="AlphaFoldDB" id="A0A2M7XGK7"/>
<dbReference type="CDD" id="cd02440">
    <property type="entry name" value="AdoMet_MTases"/>
    <property type="match status" value="1"/>
</dbReference>
<protein>
    <recommendedName>
        <fullName evidence="5">Methyltransferase domain-containing protein</fullName>
    </recommendedName>
</protein>
<gene>
    <name evidence="6" type="ORF">CO173_00560</name>
</gene>
<comment type="caution">
    <text evidence="6">The sequence shown here is derived from an EMBL/GenBank/DDBJ whole genome shotgun (WGS) entry which is preliminary data.</text>
</comment>
<name>A0A2M7XGK7_9BACT</name>
<accession>A0A2M7XGK7</accession>
<keyword evidence="1" id="KW-0489">Methyltransferase</keyword>
<dbReference type="Proteomes" id="UP000231263">
    <property type="component" value="Unassembled WGS sequence"/>
</dbReference>
<evidence type="ECO:0000313" key="7">
    <source>
        <dbReference type="Proteomes" id="UP000231263"/>
    </source>
</evidence>
<dbReference type="GO" id="GO:0016279">
    <property type="term" value="F:protein-lysine N-methyltransferase activity"/>
    <property type="evidence" value="ECO:0007669"/>
    <property type="project" value="InterPro"/>
</dbReference>
<dbReference type="EMBL" id="PFWT01000004">
    <property type="protein sequence ID" value="PJA47004.1"/>
    <property type="molecule type" value="Genomic_DNA"/>
</dbReference>
<evidence type="ECO:0000313" key="6">
    <source>
        <dbReference type="EMBL" id="PJA47004.1"/>
    </source>
</evidence>